<dbReference type="RefSeq" id="WP_149167339.1">
    <property type="nucleotide sequence ID" value="NZ_QOKV01000022.1"/>
</dbReference>
<dbReference type="Proteomes" id="UP000476837">
    <property type="component" value="Unassembled WGS sequence"/>
</dbReference>
<reference evidence="1 2" key="1">
    <citation type="submission" date="2018-07" db="EMBL/GenBank/DDBJ databases">
        <title>Genome sequence of Roseomonas fauriae ATCC 49958.</title>
        <authorList>
            <person name="Sant'Anna F.H."/>
            <person name="Baldani J.I."/>
            <person name="Zilli J.E."/>
            <person name="Reis V.M."/>
            <person name="Hartmann A."/>
            <person name="Cruz L."/>
            <person name="de Souza E.M."/>
            <person name="de Oliveira Pedrosa F."/>
            <person name="Passaglia L.M.P."/>
        </authorList>
    </citation>
    <scope>NUCLEOTIDE SEQUENCE [LARGE SCALE GENOMIC DNA]</scope>
    <source>
        <strain evidence="1 2">ATCC 49958</strain>
    </source>
</reference>
<accession>A0A6L3AU45</accession>
<comment type="caution">
    <text evidence="1">The sequence shown here is derived from an EMBL/GenBank/DDBJ whole genome shotgun (WGS) entry which is preliminary data.</text>
</comment>
<name>A0A6L3AU45_AZOBR</name>
<proteinExistence type="predicted"/>
<protein>
    <submittedName>
        <fullName evidence="1">Uncharacterized protein</fullName>
    </submittedName>
</protein>
<dbReference type="EMBL" id="QOKV01000022">
    <property type="protein sequence ID" value="KAA0679640.1"/>
    <property type="molecule type" value="Genomic_DNA"/>
</dbReference>
<evidence type="ECO:0000313" key="1">
    <source>
        <dbReference type="EMBL" id="KAA0679640.1"/>
    </source>
</evidence>
<evidence type="ECO:0000313" key="2">
    <source>
        <dbReference type="Proteomes" id="UP000476837"/>
    </source>
</evidence>
<sequence length="336" mass="36523">MKQEAIGHGLAVTLAALMLAGCDGALSHIETQKRLDAAFAGFPPVLDDPVLSRYRAAYLTDKAAYDANPDAVLGLDSPARACDLPEDTRHALADRGFQLRVYERNPGFADYMAKHGQGFGTPVYDRVTVRRIDGDCSGGALDGPADIVMTYLRLTPHGQLGSHKVYEMVVRESCTFRGSLRDGPCKRIVRTRHWSGQFTKDGRLVTAPRATYETMRALNAPGLTEPNDEDFITTTTRFDYGPYAAGREAGPGVAFETTPIAGDGVNAVENNTLTRQTLPDGRVRYTEYMGGTVKATYRLRGGVPDGELVWSVPQPGGEQRECFVDGEKVLTRNCGA</sequence>
<dbReference type="PROSITE" id="PS51257">
    <property type="entry name" value="PROKAR_LIPOPROTEIN"/>
    <property type="match status" value="1"/>
</dbReference>
<gene>
    <name evidence="1" type="ORF">DS837_25625</name>
</gene>
<organism evidence="1 2">
    <name type="scientific">Azospirillum brasilense</name>
    <dbReference type="NCBI Taxonomy" id="192"/>
    <lineage>
        <taxon>Bacteria</taxon>
        <taxon>Pseudomonadati</taxon>
        <taxon>Pseudomonadota</taxon>
        <taxon>Alphaproteobacteria</taxon>
        <taxon>Rhodospirillales</taxon>
        <taxon>Azospirillaceae</taxon>
        <taxon>Azospirillum</taxon>
    </lineage>
</organism>
<dbReference type="AlphaFoldDB" id="A0A6L3AU45"/>